<dbReference type="Pfam" id="PF01370">
    <property type="entry name" value="Epimerase"/>
    <property type="match status" value="1"/>
</dbReference>
<feature type="domain" description="NAD-dependent epimerase/dehydratase" evidence="3">
    <location>
        <begin position="15"/>
        <end position="270"/>
    </location>
</feature>
<dbReference type="EMBL" id="MU007055">
    <property type="protein sequence ID" value="KAF2428314.1"/>
    <property type="molecule type" value="Genomic_DNA"/>
</dbReference>
<dbReference type="InterPro" id="IPR050425">
    <property type="entry name" value="NAD(P)_dehydrat-like"/>
</dbReference>
<dbReference type="Gene3D" id="3.40.50.720">
    <property type="entry name" value="NAD(P)-binding Rossmann-like Domain"/>
    <property type="match status" value="1"/>
</dbReference>
<dbReference type="SUPFAM" id="SSF51735">
    <property type="entry name" value="NAD(P)-binding Rossmann-fold domains"/>
    <property type="match status" value="1"/>
</dbReference>
<dbReference type="InterPro" id="IPR001509">
    <property type="entry name" value="Epimerase_deHydtase"/>
</dbReference>
<evidence type="ECO:0000256" key="1">
    <source>
        <dbReference type="ARBA" id="ARBA00023002"/>
    </source>
</evidence>
<evidence type="ECO:0000259" key="3">
    <source>
        <dbReference type="Pfam" id="PF01370"/>
    </source>
</evidence>
<dbReference type="Proteomes" id="UP000800235">
    <property type="component" value="Unassembled WGS sequence"/>
</dbReference>
<protein>
    <submittedName>
        <fullName evidence="4">Aldehyde reductase</fullName>
    </submittedName>
</protein>
<comment type="caution">
    <text evidence="4">The sequence shown here is derived from an EMBL/GenBank/DDBJ whole genome shotgun (WGS) entry which is preliminary data.</text>
</comment>
<keyword evidence="1" id="KW-0560">Oxidoreductase</keyword>
<dbReference type="PANTHER" id="PTHR10366:SF562">
    <property type="entry name" value="ALDEHYDE REDUCTASE II (AFU_ORTHOLOGUE AFUA_1G11360)"/>
    <property type="match status" value="1"/>
</dbReference>
<reference evidence="4" key="1">
    <citation type="journal article" date="2020" name="Stud. Mycol.">
        <title>101 Dothideomycetes genomes: a test case for predicting lifestyles and emergence of pathogens.</title>
        <authorList>
            <person name="Haridas S."/>
            <person name="Albert R."/>
            <person name="Binder M."/>
            <person name="Bloem J."/>
            <person name="Labutti K."/>
            <person name="Salamov A."/>
            <person name="Andreopoulos B."/>
            <person name="Baker S."/>
            <person name="Barry K."/>
            <person name="Bills G."/>
            <person name="Bluhm B."/>
            <person name="Cannon C."/>
            <person name="Castanera R."/>
            <person name="Culley D."/>
            <person name="Daum C."/>
            <person name="Ezra D."/>
            <person name="Gonzalez J."/>
            <person name="Henrissat B."/>
            <person name="Kuo A."/>
            <person name="Liang C."/>
            <person name="Lipzen A."/>
            <person name="Lutzoni F."/>
            <person name="Magnuson J."/>
            <person name="Mondo S."/>
            <person name="Nolan M."/>
            <person name="Ohm R."/>
            <person name="Pangilinan J."/>
            <person name="Park H.-J."/>
            <person name="Ramirez L."/>
            <person name="Alfaro M."/>
            <person name="Sun H."/>
            <person name="Tritt A."/>
            <person name="Yoshinaga Y."/>
            <person name="Zwiers L.-H."/>
            <person name="Turgeon B."/>
            <person name="Goodwin S."/>
            <person name="Spatafora J."/>
            <person name="Crous P."/>
            <person name="Grigoriev I."/>
        </authorList>
    </citation>
    <scope>NUCLEOTIDE SEQUENCE</scope>
    <source>
        <strain evidence="4">CBS 130266</strain>
    </source>
</reference>
<dbReference type="InterPro" id="IPR036291">
    <property type="entry name" value="NAD(P)-bd_dom_sf"/>
</dbReference>
<proteinExistence type="inferred from homology"/>
<dbReference type="AlphaFoldDB" id="A0A9P4TX62"/>
<dbReference type="OrthoDB" id="2735536at2759"/>
<accession>A0A9P4TX62</accession>
<gene>
    <name evidence="4" type="ORF">EJ08DRAFT_636754</name>
</gene>
<evidence type="ECO:0000313" key="4">
    <source>
        <dbReference type="EMBL" id="KAF2428314.1"/>
    </source>
</evidence>
<comment type="similarity">
    <text evidence="2">Belongs to the NAD(P)-dependent epimerase/dehydratase family. Dihydroflavonol-4-reductase subfamily.</text>
</comment>
<evidence type="ECO:0000256" key="2">
    <source>
        <dbReference type="ARBA" id="ARBA00023445"/>
    </source>
</evidence>
<organism evidence="4 5">
    <name type="scientific">Tothia fuscella</name>
    <dbReference type="NCBI Taxonomy" id="1048955"/>
    <lineage>
        <taxon>Eukaryota</taxon>
        <taxon>Fungi</taxon>
        <taxon>Dikarya</taxon>
        <taxon>Ascomycota</taxon>
        <taxon>Pezizomycotina</taxon>
        <taxon>Dothideomycetes</taxon>
        <taxon>Pleosporomycetidae</taxon>
        <taxon>Venturiales</taxon>
        <taxon>Cylindrosympodiaceae</taxon>
        <taxon>Tothia</taxon>
    </lineage>
</organism>
<evidence type="ECO:0000313" key="5">
    <source>
        <dbReference type="Proteomes" id="UP000800235"/>
    </source>
</evidence>
<keyword evidence="5" id="KW-1185">Reference proteome</keyword>
<dbReference type="PANTHER" id="PTHR10366">
    <property type="entry name" value="NAD DEPENDENT EPIMERASE/DEHYDRATASE"/>
    <property type="match status" value="1"/>
</dbReference>
<sequence length="347" mass="38468">MTTTKNPALPPGSLVLITGVNGFIGSHVADQTLRAGYKVRGTVRDVVKNKWVQDLFGEAYGKGNFELVEIKDFTAEGVYDEVLNDVSGVIHTASILSFDPNPHVVVTPTIAAALNIVKAAVKFPNIKRVVYTSSSTAASMPLPNKEFTIDAKSWNEHSIKEAWRHAPYEQSRAVDVYGASKAQAEQALWKFMEEEKPGFVLNTVLPDTTFGKSLDPVNQGHPSTSSFPGLLLSGVKENMEFWLNALLPQYFVDVEDVGILHVVGLTHPEVSSERIFAYAEPFTFNDILDVFRKNFPDRKILDDFVDLSRDLSIVPPRERAEELLKEFGQEHGFKSLEESVLANVEGM</sequence>
<dbReference type="GO" id="GO:0016616">
    <property type="term" value="F:oxidoreductase activity, acting on the CH-OH group of donors, NAD or NADP as acceptor"/>
    <property type="evidence" value="ECO:0007669"/>
    <property type="project" value="TreeGrafter"/>
</dbReference>
<dbReference type="FunFam" id="3.40.50.720:FF:000426">
    <property type="entry name" value="Aldehyde reductase 2"/>
    <property type="match status" value="1"/>
</dbReference>
<name>A0A9P4TX62_9PEZI</name>